<comment type="caution">
    <text evidence="1">The sequence shown here is derived from an EMBL/GenBank/DDBJ whole genome shotgun (WGS) entry which is preliminary data.</text>
</comment>
<proteinExistence type="predicted"/>
<organism evidence="1 2">
    <name type="scientific">Virgibacillus alimentarius</name>
    <dbReference type="NCBI Taxonomy" id="698769"/>
    <lineage>
        <taxon>Bacteria</taxon>
        <taxon>Bacillati</taxon>
        <taxon>Bacillota</taxon>
        <taxon>Bacilli</taxon>
        <taxon>Bacillales</taxon>
        <taxon>Bacillaceae</taxon>
        <taxon>Virgibacillus</taxon>
    </lineage>
</organism>
<accession>A0ABS4SCF4</accession>
<evidence type="ECO:0000313" key="1">
    <source>
        <dbReference type="EMBL" id="MBP2259183.1"/>
    </source>
</evidence>
<name>A0ABS4SCF4_9BACI</name>
<sequence>LLKGLNALEGHVTFKGVAESHQLPYDDAEALLK</sequence>
<evidence type="ECO:0000313" key="2">
    <source>
        <dbReference type="Proteomes" id="UP001519294"/>
    </source>
</evidence>
<dbReference type="Gene3D" id="3.40.50.720">
    <property type="entry name" value="NAD(P)-binding Rossmann-like Domain"/>
    <property type="match status" value="1"/>
</dbReference>
<gene>
    <name evidence="1" type="ORF">J2Z81_003177</name>
</gene>
<keyword evidence="2" id="KW-1185">Reference proteome</keyword>
<feature type="non-terminal residue" evidence="1">
    <location>
        <position position="1"/>
    </location>
</feature>
<reference evidence="1 2" key="1">
    <citation type="submission" date="2021-03" db="EMBL/GenBank/DDBJ databases">
        <title>Genomic Encyclopedia of Type Strains, Phase IV (KMG-IV): sequencing the most valuable type-strain genomes for metagenomic binning, comparative biology and taxonomic classification.</title>
        <authorList>
            <person name="Goeker M."/>
        </authorList>
    </citation>
    <scope>NUCLEOTIDE SEQUENCE [LARGE SCALE GENOMIC DNA]</scope>
    <source>
        <strain evidence="1 2">DSM 25790</strain>
    </source>
</reference>
<protein>
    <submittedName>
        <fullName evidence="1">Alanine dehydrogenase</fullName>
    </submittedName>
</protein>
<dbReference type="Proteomes" id="UP001519294">
    <property type="component" value="Unassembled WGS sequence"/>
</dbReference>
<dbReference type="EMBL" id="JAGIKX010000066">
    <property type="protein sequence ID" value="MBP2259183.1"/>
    <property type="molecule type" value="Genomic_DNA"/>
</dbReference>